<feature type="domain" description="PD-(D/E)XK endonuclease-like" evidence="1">
    <location>
        <begin position="578"/>
        <end position="838"/>
    </location>
</feature>
<dbReference type="NCBIfam" id="TIGR03623">
    <property type="entry name" value="probable DNA repair protein"/>
    <property type="match status" value="1"/>
</dbReference>
<sequence>MTMIAPMNKEQLLALMREGASIITPNNRLSGELLQEFARAFPNQIHKKPYCLPYNAFLMNAFQQLIHQHPHRSHPLLLTTQQASYLWQKILSATETTVSRGLLNAVEDAWTRGHLWLLDFQHPLFEYSHQTRQFQQWAQQFTHELYRLHAITDPQLATYLSAQQTNFATHTIVWVCFDDFTPQQKHLQQYLTAQNCLQYYFDLEERTANLYQYAAKNESDEYEQLLHWIKKRLAKGETRIAVVVPDLEMKFSWLQRKLQEHLPTNQFNISLGKPLAHYPLVAHALAWLGLEETFNLHQARLLLSSPYLAFSQTELIARAQVMENSSCLRELNFSQAIFVRELTIKAPKLAKMLQDVVIYPEEASVQTWIMLFQQRLETLGFPGENVLNSANYQCYQRLLLLFDEYKQLALITPHMTKSQALTALKQLAESTIFQPQKPVAPVQILGLLEASGCTFDSLWATGFTDECLPQSVKFSAFIPISLQKENLMPHADAAREFSLAEKTMTRLKNASLSAVFSYPRLIDDKPNLASPLIGNLEPYTAILPEAPLESKLISFTETYSLPFISLEKVTGGTTILANQAKCPFRAFAAHRLHAKGQFEVSDGPDARERGQIIHKVLELLWKMIKNQRKLLQLSQEELRSQIELAIHTALQPIVQQRSHSFPPIIQEVELERLQQLVQASLDWERQRPPFDVEAIEQDFIIHLADMEFRIRIDRLDKMENGQKWVIDYKTSLPQNLPWNEERPKEPQLLIYALLDENINTLLFTQLKAGQLTPKGLSEENLALAGISFLKKGQTWAELRQHWHNQLNELAHEFMQGHCPPTPSSPTVCQQCDYQNLCRFTRI</sequence>
<dbReference type="Proteomes" id="UP000201728">
    <property type="component" value="Chromosome"/>
</dbReference>
<keyword evidence="2" id="KW-0378">Hydrolase</keyword>
<keyword evidence="2" id="KW-0547">Nucleotide-binding</keyword>
<evidence type="ECO:0000313" key="3">
    <source>
        <dbReference type="Proteomes" id="UP000201728"/>
    </source>
</evidence>
<organism evidence="2 3">
    <name type="scientific">Legionella clemsonensis</name>
    <dbReference type="NCBI Taxonomy" id="1867846"/>
    <lineage>
        <taxon>Bacteria</taxon>
        <taxon>Pseudomonadati</taxon>
        <taxon>Pseudomonadota</taxon>
        <taxon>Gammaproteobacteria</taxon>
        <taxon>Legionellales</taxon>
        <taxon>Legionellaceae</taxon>
        <taxon>Legionella</taxon>
    </lineage>
</organism>
<evidence type="ECO:0000259" key="1">
    <source>
        <dbReference type="Pfam" id="PF12705"/>
    </source>
</evidence>
<dbReference type="InterPro" id="IPR011335">
    <property type="entry name" value="Restrct_endonuc-II-like"/>
</dbReference>
<dbReference type="GO" id="GO:0016787">
    <property type="term" value="F:hydrolase activity"/>
    <property type="evidence" value="ECO:0007669"/>
    <property type="project" value="UniProtKB-KW"/>
</dbReference>
<name>A0A222P487_9GAMM</name>
<protein>
    <submittedName>
        <fullName evidence="2">ATP-dependent helicase/deoxyribonuclease subunit B</fullName>
        <ecNumber evidence="2">3.6.4.12</ecNumber>
    </submittedName>
</protein>
<reference evidence="3" key="1">
    <citation type="submission" date="2016-07" db="EMBL/GenBank/DDBJ databases">
        <authorList>
            <person name="Florea S."/>
            <person name="Webb J.S."/>
            <person name="Jaromczyk J."/>
            <person name="Schardl C.L."/>
        </authorList>
    </citation>
    <scope>NUCLEOTIDE SEQUENCE [LARGE SCALE GENOMIC DNA]</scope>
    <source>
        <strain evidence="3">CDC-D5610</strain>
    </source>
</reference>
<dbReference type="EMBL" id="CP016397">
    <property type="protein sequence ID" value="ASQ46660.1"/>
    <property type="molecule type" value="Genomic_DNA"/>
</dbReference>
<dbReference type="InterPro" id="IPR038726">
    <property type="entry name" value="PDDEXK_AddAB-type"/>
</dbReference>
<keyword evidence="2" id="KW-0347">Helicase</keyword>
<gene>
    <name evidence="2" type="primary">addB</name>
    <name evidence="2" type="ORF">clem_10570</name>
</gene>
<dbReference type="EC" id="3.6.4.12" evidence="2"/>
<dbReference type="SUPFAM" id="SSF52980">
    <property type="entry name" value="Restriction endonuclease-like"/>
    <property type="match status" value="1"/>
</dbReference>
<dbReference type="GO" id="GO:0003678">
    <property type="term" value="F:DNA helicase activity"/>
    <property type="evidence" value="ECO:0007669"/>
    <property type="project" value="UniProtKB-EC"/>
</dbReference>
<dbReference type="KEGG" id="lcd:clem_10570"/>
<dbReference type="InterPro" id="IPR011604">
    <property type="entry name" value="PDDEXK-like_dom_sf"/>
</dbReference>
<dbReference type="Gene3D" id="3.90.320.10">
    <property type="match status" value="1"/>
</dbReference>
<accession>A0A222P487</accession>
<dbReference type="Pfam" id="PF12705">
    <property type="entry name" value="PDDEXK_1"/>
    <property type="match status" value="1"/>
</dbReference>
<keyword evidence="2" id="KW-0067">ATP-binding</keyword>
<keyword evidence="3" id="KW-1185">Reference proteome</keyword>
<dbReference type="InterPro" id="IPR019925">
    <property type="entry name" value="DNA_repair_protein_predicted"/>
</dbReference>
<proteinExistence type="predicted"/>
<dbReference type="InterPro" id="IPR027417">
    <property type="entry name" value="P-loop_NTPase"/>
</dbReference>
<evidence type="ECO:0000313" key="2">
    <source>
        <dbReference type="EMBL" id="ASQ46660.1"/>
    </source>
</evidence>
<dbReference type="SUPFAM" id="SSF52540">
    <property type="entry name" value="P-loop containing nucleoside triphosphate hydrolases"/>
    <property type="match status" value="1"/>
</dbReference>
<dbReference type="AlphaFoldDB" id="A0A222P487"/>